<evidence type="ECO:0000256" key="1">
    <source>
        <dbReference type="SAM" id="MobiDB-lite"/>
    </source>
</evidence>
<comment type="caution">
    <text evidence="3">The sequence shown here is derived from an EMBL/GenBank/DDBJ whole genome shotgun (WGS) entry which is preliminary data.</text>
</comment>
<dbReference type="SUPFAM" id="SSF56112">
    <property type="entry name" value="Protein kinase-like (PK-like)"/>
    <property type="match status" value="1"/>
</dbReference>
<dbReference type="InterPro" id="IPR011009">
    <property type="entry name" value="Kinase-like_dom_sf"/>
</dbReference>
<feature type="region of interest" description="Disordered" evidence="1">
    <location>
        <begin position="576"/>
        <end position="668"/>
    </location>
</feature>
<dbReference type="PROSITE" id="PS50011">
    <property type="entry name" value="PROTEIN_KINASE_DOM"/>
    <property type="match status" value="1"/>
</dbReference>
<reference evidence="3" key="1">
    <citation type="journal article" date="2023" name="Mol. Phylogenet. Evol.">
        <title>Genome-scale phylogeny and comparative genomics of the fungal order Sordariales.</title>
        <authorList>
            <person name="Hensen N."/>
            <person name="Bonometti L."/>
            <person name="Westerberg I."/>
            <person name="Brannstrom I.O."/>
            <person name="Guillou S."/>
            <person name="Cros-Aarteil S."/>
            <person name="Calhoun S."/>
            <person name="Haridas S."/>
            <person name="Kuo A."/>
            <person name="Mondo S."/>
            <person name="Pangilinan J."/>
            <person name="Riley R."/>
            <person name="LaButti K."/>
            <person name="Andreopoulos B."/>
            <person name="Lipzen A."/>
            <person name="Chen C."/>
            <person name="Yan M."/>
            <person name="Daum C."/>
            <person name="Ng V."/>
            <person name="Clum A."/>
            <person name="Steindorff A."/>
            <person name="Ohm R.A."/>
            <person name="Martin F."/>
            <person name="Silar P."/>
            <person name="Natvig D.O."/>
            <person name="Lalanne C."/>
            <person name="Gautier V."/>
            <person name="Ament-Velasquez S.L."/>
            <person name="Kruys A."/>
            <person name="Hutchinson M.I."/>
            <person name="Powell A.J."/>
            <person name="Barry K."/>
            <person name="Miller A.N."/>
            <person name="Grigoriev I.V."/>
            <person name="Debuchy R."/>
            <person name="Gladieux P."/>
            <person name="Hiltunen Thoren M."/>
            <person name="Johannesson H."/>
        </authorList>
    </citation>
    <scope>NUCLEOTIDE SEQUENCE</scope>
    <source>
        <strain evidence="3">PSN293</strain>
    </source>
</reference>
<evidence type="ECO:0000313" key="4">
    <source>
        <dbReference type="Proteomes" id="UP001301769"/>
    </source>
</evidence>
<feature type="region of interest" description="Disordered" evidence="1">
    <location>
        <begin position="1682"/>
        <end position="1707"/>
    </location>
</feature>
<feature type="compositionally biased region" description="Low complexity" evidence="1">
    <location>
        <begin position="652"/>
        <end position="665"/>
    </location>
</feature>
<organism evidence="3 4">
    <name type="scientific">Rhypophila decipiens</name>
    <dbReference type="NCBI Taxonomy" id="261697"/>
    <lineage>
        <taxon>Eukaryota</taxon>
        <taxon>Fungi</taxon>
        <taxon>Dikarya</taxon>
        <taxon>Ascomycota</taxon>
        <taxon>Pezizomycotina</taxon>
        <taxon>Sordariomycetes</taxon>
        <taxon>Sordariomycetidae</taxon>
        <taxon>Sordariales</taxon>
        <taxon>Naviculisporaceae</taxon>
        <taxon>Rhypophila</taxon>
    </lineage>
</organism>
<accession>A0AAN7B2S8</accession>
<feature type="compositionally biased region" description="Basic and acidic residues" evidence="1">
    <location>
        <begin position="1682"/>
        <end position="1697"/>
    </location>
</feature>
<feature type="domain" description="Protein kinase" evidence="2">
    <location>
        <begin position="147"/>
        <end position="488"/>
    </location>
</feature>
<evidence type="ECO:0000259" key="2">
    <source>
        <dbReference type="PROSITE" id="PS50011"/>
    </source>
</evidence>
<reference evidence="3" key="2">
    <citation type="submission" date="2023-05" db="EMBL/GenBank/DDBJ databases">
        <authorList>
            <consortium name="Lawrence Berkeley National Laboratory"/>
            <person name="Steindorff A."/>
            <person name="Hensen N."/>
            <person name="Bonometti L."/>
            <person name="Westerberg I."/>
            <person name="Brannstrom I.O."/>
            <person name="Guillou S."/>
            <person name="Cros-Aarteil S."/>
            <person name="Calhoun S."/>
            <person name="Haridas S."/>
            <person name="Kuo A."/>
            <person name="Mondo S."/>
            <person name="Pangilinan J."/>
            <person name="Riley R."/>
            <person name="Labutti K."/>
            <person name="Andreopoulos B."/>
            <person name="Lipzen A."/>
            <person name="Chen C."/>
            <person name="Yanf M."/>
            <person name="Daum C."/>
            <person name="Ng V."/>
            <person name="Clum A."/>
            <person name="Ohm R."/>
            <person name="Martin F."/>
            <person name="Silar P."/>
            <person name="Natvig D."/>
            <person name="Lalanne C."/>
            <person name="Gautier V."/>
            <person name="Ament-Velasquez S.L."/>
            <person name="Kruys A."/>
            <person name="Hutchinson M.I."/>
            <person name="Powell A.J."/>
            <person name="Barry K."/>
            <person name="Miller A.N."/>
            <person name="Grigoriev I.V."/>
            <person name="Debuchy R."/>
            <person name="Gladieux P."/>
            <person name="Thoren M.H."/>
            <person name="Johannesson H."/>
        </authorList>
    </citation>
    <scope>NUCLEOTIDE SEQUENCE</scope>
    <source>
        <strain evidence="3">PSN293</strain>
    </source>
</reference>
<sequence>MANSDLTGRFKAHLAKYIRDHDCYGHDAFDKREFVPRDALSRFWTPDQIVNCLCRTRQDERIPADRQNILHHYLAVFSILVFISRSEYISAFMCTETPLDDAHLPIRSTPEEWTHDVKLKEVFEEFDKAQWRFCPLTLDRRPWKWKLSPYHILPVGSKRLIDPRSDEEDDDVLVYEADWHPLCHRSVLESSRVVLKTYHMRTQAVTNSLNNEIDVYSNLEESAFKHVIGYFGSFEQQGKLTMMLEHASRGNLLDFWEKNALPNTVQDKINFWESFFMLLQALDATHNLNPVAGTAQDTGQWLLKGMHQDIRPQNILITETEGNSFIITFKLTDFGTGHVRRCRYHGFDPMAAQRKGNGMYGPPESVRDDYASRLQLCESDIWFLGSVASEQLVWSIRGNGHRLKYQEERQTATDKTQLRGGYHDGCFHDGECRLPVVDEIHLSVLESIDQDDIISPIVSKIILDHMLVANVAERSNARNAYAAWKRELNAVRYQVPLRRKGTNQSHISGISGISGFTNRMSATDLLSSPQAFNRAGNLWLESTDTMAWEPGQHFDPDHSSSYHPAPSRHVQFEERWGQGHAGPSSVSHGLGPGLARGMPRRETNKSLGLGTPVQPIPESINEAASGITGQPSTPPSRPPGLFRASTSAFSNRPLSSTPPTMPSRRTTVDDHYGVDTISDVSEISSIFSSSSSLQSFSSGGSSEYIGSTAAQHMAYTLFRDQHLGPLYDQAIQKVGADRFSKNHDRIFKTFLLDLRLTARDHNLLQTIRILRTRVQREQVTKQICDLFQLSHSVADAQAMKQFLLHQKEDREYRLNRFLTQSEEARSTDTATTTSVGSLENKAKKEFEHRNENENEDEEDEGIEEEEEEDGEDEEDEEDEEHGEDDGVKKGPTRRLQQLDSVVGLLTSGPAFETFKSNIHYFINPPTTIQEALAAKNIDILRQLLKRRFNLVACAEYSWLHELHDIGYTSDEIADLLFEQANDAPWIYFEPAAFDAMEVHPGVHLPGCVHSLFSSSQSSPDQNRDLALYSVKPGDSRDIAEVIHELCGLAGVAPVSRDPKEWNGFIRFEERNSVAAVSYSQPADTNFPEYRTIFSRISKVLDAFCNATGRVQASGLCCDSFTILTRSSRNQDQQDHAGSVVEVCRIDFENAIQLQEETRRLSKSSSISTADALRLRKIASEILKPLMQESAQLPDNSIDFTIHSCSLAAQLMCLGFLSYSQAHIGPIQPFYLDTPLSRIQLLGCQTSTDQLYHVQCNLVNLTCIGDMIRDSVLAFSLFQPQARSRSVIESQAYDLLTNAEDLLDTWGPGHFIIPKGKNKPSAISLGDGIVWLSDLRNNKFHWSQNVTHDVFTQGVIEPCSKIIIGTPVTVNENCRIDEEHCWHTSSTCLESLGPYSTGWEQAEKQYGMQAGNYIILQANLTWRKRRGQTLKHHRLQQEDASLIPFLEDLWGVQVSFCTGVARRVPLREMIADLLPVFAKFYMTKKDEGCMWKELQSNHGVADAFRLTGIREWLFNLPPNLHQLVLKMVRRIFNALKDTGVDQEGKYLCVAWPHERDVFRCFKVPCEKENSWAHVLADSEDCATFAYISSKCFETERFRCSGGNASWQNTIPLLQTAVVFPSRKPAGLAVALQHKATHFFQKLDNLFFVTVLRPNESGTANLVTSPSSIPLSIRQRLYTKFKNEGHKQQARLREKKPTDVDAEPVAIHA</sequence>
<name>A0AAN7B2S8_9PEZI</name>
<gene>
    <name evidence="3" type="ORF">QBC37DRAFT_381340</name>
</gene>
<dbReference type="GO" id="GO:0004674">
    <property type="term" value="F:protein serine/threonine kinase activity"/>
    <property type="evidence" value="ECO:0007669"/>
    <property type="project" value="TreeGrafter"/>
</dbReference>
<protein>
    <recommendedName>
        <fullName evidence="2">Protein kinase domain-containing protein</fullName>
    </recommendedName>
</protein>
<dbReference type="EMBL" id="MU858480">
    <property type="protein sequence ID" value="KAK4206185.1"/>
    <property type="molecule type" value="Genomic_DNA"/>
</dbReference>
<keyword evidence="4" id="KW-1185">Reference proteome</keyword>
<feature type="compositionally biased region" description="Basic and acidic residues" evidence="1">
    <location>
        <begin position="840"/>
        <end position="852"/>
    </location>
</feature>
<dbReference type="PANTHER" id="PTHR24359:SF1">
    <property type="entry name" value="INHIBITOR OF NUCLEAR FACTOR KAPPA-B KINASE EPSILON SUBUNIT HOMOLOG 1-RELATED"/>
    <property type="match status" value="1"/>
</dbReference>
<proteinExistence type="predicted"/>
<dbReference type="PANTHER" id="PTHR24359">
    <property type="entry name" value="SERINE/THREONINE-PROTEIN KINASE SBK1"/>
    <property type="match status" value="1"/>
</dbReference>
<dbReference type="InterPro" id="IPR000719">
    <property type="entry name" value="Prot_kinase_dom"/>
</dbReference>
<dbReference type="GO" id="GO:0005524">
    <property type="term" value="F:ATP binding"/>
    <property type="evidence" value="ECO:0007669"/>
    <property type="project" value="InterPro"/>
</dbReference>
<dbReference type="Pfam" id="PF00069">
    <property type="entry name" value="Pkinase"/>
    <property type="match status" value="1"/>
</dbReference>
<feature type="compositionally biased region" description="Acidic residues" evidence="1">
    <location>
        <begin position="853"/>
        <end position="883"/>
    </location>
</feature>
<feature type="compositionally biased region" description="Polar residues" evidence="1">
    <location>
        <begin position="822"/>
        <end position="837"/>
    </location>
</feature>
<dbReference type="Gene3D" id="1.10.510.10">
    <property type="entry name" value="Transferase(Phosphotransferase) domain 1"/>
    <property type="match status" value="1"/>
</dbReference>
<dbReference type="SMART" id="SM00220">
    <property type="entry name" value="S_TKc"/>
    <property type="match status" value="1"/>
</dbReference>
<evidence type="ECO:0000313" key="3">
    <source>
        <dbReference type="EMBL" id="KAK4206185.1"/>
    </source>
</evidence>
<dbReference type="Proteomes" id="UP001301769">
    <property type="component" value="Unassembled WGS sequence"/>
</dbReference>
<feature type="region of interest" description="Disordered" evidence="1">
    <location>
        <begin position="822"/>
        <end position="893"/>
    </location>
</feature>